<evidence type="ECO:0000259" key="7">
    <source>
        <dbReference type="PROSITE" id="PS50827"/>
    </source>
</evidence>
<dbReference type="InterPro" id="IPR009057">
    <property type="entry name" value="Homeodomain-like_sf"/>
</dbReference>
<keyword evidence="3 4" id="KW-0371">Homeobox</keyword>
<dbReference type="InterPro" id="IPR028942">
    <property type="entry name" value="WHIM1_dom"/>
</dbReference>
<dbReference type="InterPro" id="IPR044977">
    <property type="entry name" value="RLT1-3"/>
</dbReference>
<comment type="subcellular location">
    <subcellularLocation>
        <location evidence="1 3 4">Nucleus</location>
    </subcellularLocation>
</comment>
<keyword evidence="2 3" id="KW-0539">Nucleus</keyword>
<evidence type="ECO:0000259" key="6">
    <source>
        <dbReference type="PROSITE" id="PS50071"/>
    </source>
</evidence>
<sequence length="1101" mass="123735">MASGFKKKSPMQLQILERSYAEEKYPIQQKMAKCAESIGLTYNQVKTWFKERRRKEKREIEGAKNQSHCSISGLTSTKVNSNQSRKTSLNLAQKKRRFVQMQVLFPKDYVLRRVFRKDGPSLGMEFDSPSQRSVDHKKDIQKLRACTESQTAVKKRKILEAPIERFDNTTNLPKKHGMGKGLMTIWHVTNSQNGEFPCDLRALLGRNASFNSSTKSTSTVVSSQKSCTETKNKKKFVPKQIVARKKKTEKKKPLNKKKAPSKRAIVLKSHSPTECELSADGPESSDGQDGQSTLVDDEELELRELQSGPNPLRCSAHLFSSGLHGCALCKDLLARFPPQNVKMKQPFSARPWDSSPELVKKLFKVLRFLYTSSTRVDVHPFTIDEFAQSFHDKDSMLLGKVHMALLKLLLSDAEKGKIDNFVPFSSKDSRFLSFLNFFREQELDVSFLMRSLNPLTWIEILRQVLVAAGFGSKNSLLRRGSFSKEKDQMVKYGLRPRTLKGELFTVLSKIGSCGLKVSELANSPQIIQLELPNSIQETEQLIHSTLLSDITLFEKIAPNAYRLRVDPRIKGTNPNSDSEDSGSVEDEESRDICSMGSSSSDESDCSEEISSSRKEGRIAKYREIDESYSGEAWVLGLMEGEYSDLRVDEKLDGLIALVDLIGGASSCLRIEEPRRAISAIAPTLHHFHASGGKIKKSTYPVASNCDKVQSSPSNTIQAPLAGTTSSEASCKMQTVHLGSDRRYNNYWLFLGPCARDDPGHRMVFFESSDDGHWEVIDTPQDLLELLSVLDTRGTRESSLFTSLNRRQSYLCRSMEAHHNKSIGDNVTQTSSSNSVISNGDGSSPISDIDNNNSSCNNATIPVGPTGVLVIESGRTGEEKRQKWERIQEFDKWVWDSFYLNLSAVRFSKRLLADTWARCQGCHDLYWREEKHCRICHSTFELDFEQEERYAMHLITCKNIEGICEPPSHRVHASQLQALKAAIHAIEAAMPDMSLVSSWMKSAHKLWVNRLQRTSSLPELLQVLVDFVGAINEDWLYECAKADGSGSVVDDVTVSFQTMPQTSSALALWVVRLDSLISSHLEKPSSERPVACVSSSRRKQLT</sequence>
<name>A0A833QR98_9POAL</name>
<dbReference type="CDD" id="cd00086">
    <property type="entry name" value="homeodomain"/>
    <property type="match status" value="1"/>
</dbReference>
<feature type="compositionally biased region" description="Acidic residues" evidence="5">
    <location>
        <begin position="577"/>
        <end position="589"/>
    </location>
</feature>
<keyword evidence="9" id="KW-1185">Reference proteome</keyword>
<dbReference type="InterPro" id="IPR018501">
    <property type="entry name" value="DDT_dom"/>
</dbReference>
<dbReference type="Pfam" id="PF00046">
    <property type="entry name" value="Homeodomain"/>
    <property type="match status" value="1"/>
</dbReference>
<dbReference type="Pfam" id="PF15612">
    <property type="entry name" value="WHIM1"/>
    <property type="match status" value="1"/>
</dbReference>
<evidence type="ECO:0000313" key="9">
    <source>
        <dbReference type="Proteomes" id="UP000623129"/>
    </source>
</evidence>
<feature type="compositionally biased region" description="Polar residues" evidence="5">
    <location>
        <begin position="822"/>
        <end position="835"/>
    </location>
</feature>
<dbReference type="SMART" id="SM00389">
    <property type="entry name" value="HOX"/>
    <property type="match status" value="1"/>
</dbReference>
<dbReference type="GO" id="GO:0006357">
    <property type="term" value="P:regulation of transcription by RNA polymerase II"/>
    <property type="evidence" value="ECO:0007669"/>
    <property type="project" value="InterPro"/>
</dbReference>
<dbReference type="Pfam" id="PF02791">
    <property type="entry name" value="DDT"/>
    <property type="match status" value="1"/>
</dbReference>
<accession>A0A833QR98</accession>
<evidence type="ECO:0000256" key="5">
    <source>
        <dbReference type="SAM" id="MobiDB-lite"/>
    </source>
</evidence>
<feature type="region of interest" description="Disordered" evidence="5">
    <location>
        <begin position="822"/>
        <end position="843"/>
    </location>
</feature>
<dbReference type="InterPro" id="IPR001356">
    <property type="entry name" value="HD"/>
</dbReference>
<dbReference type="PROSITE" id="PS50071">
    <property type="entry name" value="HOMEOBOX_2"/>
    <property type="match status" value="1"/>
</dbReference>
<evidence type="ECO:0000313" key="8">
    <source>
        <dbReference type="EMBL" id="KAF3323747.1"/>
    </source>
</evidence>
<reference evidence="8" key="1">
    <citation type="submission" date="2020-01" db="EMBL/GenBank/DDBJ databases">
        <title>Genome sequence of Kobresia littledalei, the first chromosome-level genome in the family Cyperaceae.</title>
        <authorList>
            <person name="Qu G."/>
        </authorList>
    </citation>
    <scope>NUCLEOTIDE SEQUENCE</scope>
    <source>
        <strain evidence="8">C.B.Clarke</strain>
        <tissue evidence="8">Leaf</tissue>
    </source>
</reference>
<evidence type="ECO:0000256" key="2">
    <source>
        <dbReference type="ARBA" id="ARBA00023242"/>
    </source>
</evidence>
<evidence type="ECO:0000256" key="4">
    <source>
        <dbReference type="RuleBase" id="RU000682"/>
    </source>
</evidence>
<dbReference type="AlphaFoldDB" id="A0A833QR98"/>
<feature type="domain" description="Homeobox" evidence="6">
    <location>
        <begin position="9"/>
        <end position="59"/>
    </location>
</feature>
<organism evidence="8 9">
    <name type="scientific">Carex littledalei</name>
    <dbReference type="NCBI Taxonomy" id="544730"/>
    <lineage>
        <taxon>Eukaryota</taxon>
        <taxon>Viridiplantae</taxon>
        <taxon>Streptophyta</taxon>
        <taxon>Embryophyta</taxon>
        <taxon>Tracheophyta</taxon>
        <taxon>Spermatophyta</taxon>
        <taxon>Magnoliopsida</taxon>
        <taxon>Liliopsida</taxon>
        <taxon>Poales</taxon>
        <taxon>Cyperaceae</taxon>
        <taxon>Cyperoideae</taxon>
        <taxon>Cariceae</taxon>
        <taxon>Carex</taxon>
        <taxon>Carex subgen. Euthyceras</taxon>
    </lineage>
</organism>
<dbReference type="PANTHER" id="PTHR36968:SF8">
    <property type="entry name" value="HOMEOBOX-DDT DOMAIN PROTEIN RLT3 ISOFORM X1"/>
    <property type="match status" value="1"/>
</dbReference>
<dbReference type="Proteomes" id="UP000623129">
    <property type="component" value="Unassembled WGS sequence"/>
</dbReference>
<dbReference type="SUPFAM" id="SSF46689">
    <property type="entry name" value="Homeodomain-like"/>
    <property type="match status" value="1"/>
</dbReference>
<feature type="region of interest" description="Disordered" evidence="5">
    <location>
        <begin position="567"/>
        <end position="612"/>
    </location>
</feature>
<keyword evidence="3 4" id="KW-0238">DNA-binding</keyword>
<dbReference type="GO" id="GO:0003677">
    <property type="term" value="F:DNA binding"/>
    <property type="evidence" value="ECO:0007669"/>
    <property type="project" value="UniProtKB-UniRule"/>
</dbReference>
<feature type="region of interest" description="Disordered" evidence="5">
    <location>
        <begin position="211"/>
        <end position="292"/>
    </location>
</feature>
<dbReference type="SMART" id="SM00571">
    <property type="entry name" value="DDT"/>
    <property type="match status" value="1"/>
</dbReference>
<proteinExistence type="predicted"/>
<dbReference type="Gene3D" id="1.10.10.60">
    <property type="entry name" value="Homeodomain-like"/>
    <property type="match status" value="1"/>
</dbReference>
<feature type="domain" description="DDT" evidence="7">
    <location>
        <begin position="356"/>
        <end position="415"/>
    </location>
</feature>
<protein>
    <submittedName>
        <fullName evidence="8">DDT domain-containing protein</fullName>
    </submittedName>
</protein>
<feature type="DNA-binding region" description="Homeobox" evidence="3">
    <location>
        <begin position="11"/>
        <end position="60"/>
    </location>
</feature>
<dbReference type="PROSITE" id="PS50827">
    <property type="entry name" value="DDT"/>
    <property type="match status" value="1"/>
</dbReference>
<dbReference type="InterPro" id="IPR028941">
    <property type="entry name" value="WHIM2_dom"/>
</dbReference>
<dbReference type="Pfam" id="PF15613">
    <property type="entry name" value="WSD"/>
    <property type="match status" value="1"/>
</dbReference>
<dbReference type="OrthoDB" id="6159439at2759"/>
<evidence type="ECO:0000256" key="3">
    <source>
        <dbReference type="PROSITE-ProRule" id="PRU00108"/>
    </source>
</evidence>
<dbReference type="PANTHER" id="PTHR36968">
    <property type="entry name" value="HOMEOBOX-DDT DOMAIN PROTEIN RLT2"/>
    <property type="match status" value="1"/>
</dbReference>
<feature type="compositionally biased region" description="Basic residues" evidence="5">
    <location>
        <begin position="232"/>
        <end position="261"/>
    </location>
</feature>
<gene>
    <name evidence="8" type="ORF">FCM35_KLT12478</name>
</gene>
<dbReference type="EMBL" id="SWLB01000023">
    <property type="protein sequence ID" value="KAF3323747.1"/>
    <property type="molecule type" value="Genomic_DNA"/>
</dbReference>
<evidence type="ECO:0000256" key="1">
    <source>
        <dbReference type="ARBA" id="ARBA00004123"/>
    </source>
</evidence>
<dbReference type="GO" id="GO:0005634">
    <property type="term" value="C:nucleus"/>
    <property type="evidence" value="ECO:0007669"/>
    <property type="project" value="UniProtKB-SubCell"/>
</dbReference>
<comment type="caution">
    <text evidence="8">The sequence shown here is derived from an EMBL/GenBank/DDBJ whole genome shotgun (WGS) entry which is preliminary data.</text>
</comment>
<feature type="compositionally biased region" description="Low complexity" evidence="5">
    <location>
        <begin position="212"/>
        <end position="226"/>
    </location>
</feature>